<dbReference type="SUPFAM" id="SSF55729">
    <property type="entry name" value="Acyl-CoA N-acyltransferases (Nat)"/>
    <property type="match status" value="1"/>
</dbReference>
<comment type="caution">
    <text evidence="2">The sequence shown here is derived from an EMBL/GenBank/DDBJ whole genome shotgun (WGS) entry which is preliminary data.</text>
</comment>
<dbReference type="EMBL" id="JAIRBT010000030">
    <property type="protein sequence ID" value="MBZ6067927.1"/>
    <property type="molecule type" value="Genomic_DNA"/>
</dbReference>
<dbReference type="CDD" id="cd04301">
    <property type="entry name" value="NAT_SF"/>
    <property type="match status" value="1"/>
</dbReference>
<dbReference type="Gene3D" id="3.40.630.30">
    <property type="match status" value="1"/>
</dbReference>
<dbReference type="PROSITE" id="PS51186">
    <property type="entry name" value="GNAT"/>
    <property type="match status" value="1"/>
</dbReference>
<evidence type="ECO:0000313" key="2">
    <source>
        <dbReference type="EMBL" id="MBZ6067927.1"/>
    </source>
</evidence>
<evidence type="ECO:0000313" key="3">
    <source>
        <dbReference type="Proteomes" id="UP000774958"/>
    </source>
</evidence>
<feature type="non-terminal residue" evidence="2">
    <location>
        <position position="104"/>
    </location>
</feature>
<sequence>MKIELLADNLNALDRVAKWYFDEWISAIPGITIDRVKNKLSKSVNRESVPLLVIAKKDNELLGAAELKIREMDIYPEYEFWLGGVYVDEGSRGCGIGRALTENT</sequence>
<proteinExistence type="predicted"/>
<keyword evidence="3" id="KW-1185">Reference proteome</keyword>
<dbReference type="InterPro" id="IPR000182">
    <property type="entry name" value="GNAT_dom"/>
</dbReference>
<dbReference type="InterPro" id="IPR016181">
    <property type="entry name" value="Acyl_CoA_acyltransferase"/>
</dbReference>
<feature type="domain" description="N-acetyltransferase" evidence="1">
    <location>
        <begin position="1"/>
        <end position="104"/>
    </location>
</feature>
<dbReference type="RefSeq" id="WP_224163520.1">
    <property type="nucleotide sequence ID" value="NZ_JAIRBT010000030.1"/>
</dbReference>
<protein>
    <submittedName>
        <fullName evidence="2">GNAT family N-acetyltransferase</fullName>
    </submittedName>
</protein>
<reference evidence="2 3" key="1">
    <citation type="submission" date="2021-09" db="EMBL/GenBank/DDBJ databases">
        <title>Aeromonas schubertii isolated from Asian sea bass.</title>
        <authorList>
            <person name="Pinpimai K."/>
        </authorList>
    </citation>
    <scope>NUCLEOTIDE SEQUENCE [LARGE SCALE GENOMIC DNA]</scope>
    <source>
        <strain evidence="2 3">CHULA2021a</strain>
    </source>
</reference>
<dbReference type="Proteomes" id="UP000774958">
    <property type="component" value="Unassembled WGS sequence"/>
</dbReference>
<gene>
    <name evidence="2" type="ORF">LA374_17175</name>
</gene>
<dbReference type="Pfam" id="PF00583">
    <property type="entry name" value="Acetyltransf_1"/>
    <property type="match status" value="1"/>
</dbReference>
<name>A0ABS7VFV1_9GAMM</name>
<organism evidence="2 3">
    <name type="scientific">Aeromonas schubertii</name>
    <dbReference type="NCBI Taxonomy" id="652"/>
    <lineage>
        <taxon>Bacteria</taxon>
        <taxon>Pseudomonadati</taxon>
        <taxon>Pseudomonadota</taxon>
        <taxon>Gammaproteobacteria</taxon>
        <taxon>Aeromonadales</taxon>
        <taxon>Aeromonadaceae</taxon>
        <taxon>Aeromonas</taxon>
    </lineage>
</organism>
<evidence type="ECO:0000259" key="1">
    <source>
        <dbReference type="PROSITE" id="PS51186"/>
    </source>
</evidence>
<accession>A0ABS7VFV1</accession>